<sequence length="272" mass="30271">MSFSLLSSTRYDPFLRTLRWNNDPEGNPSPYLLLSYQLDRLVASAHRNGWGDLKALNWDNLKSTCDNIVGDELGQYKTGALKIRMVLSSSGELTATASAVEPFVYDPTAPSFFNPQTDSHLLFDPVMIIHVDSQPTIGTVTMKTTDRQAYDDARTRAGVNQLNSPPTPSHQDSDQPDDVLLYNQHRAITESSICNVSFHRGGRWITPPLAAGCISGVVRRWLLEQGRIFEAAENEILLDSIEEDEMVLVSNGVIGCRLGRVKLSRSLAKHIR</sequence>
<comment type="caution">
    <text evidence="1">The sequence shown here is derived from an EMBL/GenBank/DDBJ whole genome shotgun (WGS) entry which is preliminary data.</text>
</comment>
<proteinExistence type="predicted"/>
<dbReference type="Proteomes" id="UP000790377">
    <property type="component" value="Unassembled WGS sequence"/>
</dbReference>
<evidence type="ECO:0000313" key="1">
    <source>
        <dbReference type="EMBL" id="KAH7914717.1"/>
    </source>
</evidence>
<reference evidence="1" key="1">
    <citation type="journal article" date="2021" name="New Phytol.">
        <title>Evolutionary innovations through gain and loss of genes in the ectomycorrhizal Boletales.</title>
        <authorList>
            <person name="Wu G."/>
            <person name="Miyauchi S."/>
            <person name="Morin E."/>
            <person name="Kuo A."/>
            <person name="Drula E."/>
            <person name="Varga T."/>
            <person name="Kohler A."/>
            <person name="Feng B."/>
            <person name="Cao Y."/>
            <person name="Lipzen A."/>
            <person name="Daum C."/>
            <person name="Hundley H."/>
            <person name="Pangilinan J."/>
            <person name="Johnson J."/>
            <person name="Barry K."/>
            <person name="LaButti K."/>
            <person name="Ng V."/>
            <person name="Ahrendt S."/>
            <person name="Min B."/>
            <person name="Choi I.G."/>
            <person name="Park H."/>
            <person name="Plett J.M."/>
            <person name="Magnuson J."/>
            <person name="Spatafora J.W."/>
            <person name="Nagy L.G."/>
            <person name="Henrissat B."/>
            <person name="Grigoriev I.V."/>
            <person name="Yang Z.L."/>
            <person name="Xu J."/>
            <person name="Martin F.M."/>
        </authorList>
    </citation>
    <scope>NUCLEOTIDE SEQUENCE</scope>
    <source>
        <strain evidence="1">ATCC 28755</strain>
    </source>
</reference>
<protein>
    <submittedName>
        <fullName evidence="1">Aminotransferase</fullName>
    </submittedName>
</protein>
<organism evidence="1 2">
    <name type="scientific">Hygrophoropsis aurantiaca</name>
    <dbReference type="NCBI Taxonomy" id="72124"/>
    <lineage>
        <taxon>Eukaryota</taxon>
        <taxon>Fungi</taxon>
        <taxon>Dikarya</taxon>
        <taxon>Basidiomycota</taxon>
        <taxon>Agaricomycotina</taxon>
        <taxon>Agaricomycetes</taxon>
        <taxon>Agaricomycetidae</taxon>
        <taxon>Boletales</taxon>
        <taxon>Coniophorineae</taxon>
        <taxon>Hygrophoropsidaceae</taxon>
        <taxon>Hygrophoropsis</taxon>
    </lineage>
</organism>
<name>A0ACB8AQ75_9AGAM</name>
<keyword evidence="1" id="KW-0808">Transferase</keyword>
<gene>
    <name evidence="1" type="ORF">BJ138DRAFT_1170360</name>
</gene>
<keyword evidence="2" id="KW-1185">Reference proteome</keyword>
<keyword evidence="1" id="KW-0032">Aminotransferase</keyword>
<accession>A0ACB8AQ75</accession>
<dbReference type="EMBL" id="MU267609">
    <property type="protein sequence ID" value="KAH7914717.1"/>
    <property type="molecule type" value="Genomic_DNA"/>
</dbReference>
<evidence type="ECO:0000313" key="2">
    <source>
        <dbReference type="Proteomes" id="UP000790377"/>
    </source>
</evidence>